<comment type="catalytic activity">
    <reaction evidence="2">
        <text>Cleavage of hydrophobic, N-terminal signal or leader sequences from secreted and periplasmic proteins.</text>
        <dbReference type="EC" id="3.4.21.89"/>
    </reaction>
</comment>
<feature type="domain" description="Peptidase S26" evidence="3">
    <location>
        <begin position="127"/>
        <end position="251"/>
    </location>
</feature>
<dbReference type="EC" id="3.4.21.89" evidence="2"/>
<dbReference type="InterPro" id="IPR019533">
    <property type="entry name" value="Peptidase_S26"/>
</dbReference>
<dbReference type="Proteomes" id="UP001161389">
    <property type="component" value="Unassembled WGS sequence"/>
</dbReference>
<keyword evidence="2" id="KW-0812">Transmembrane</keyword>
<dbReference type="GO" id="GO:0009003">
    <property type="term" value="F:signal peptidase activity"/>
    <property type="evidence" value="ECO:0007669"/>
    <property type="project" value="UniProtKB-EC"/>
</dbReference>
<dbReference type="PRINTS" id="PR00727">
    <property type="entry name" value="LEADERPTASE"/>
</dbReference>
<proteinExistence type="inferred from homology"/>
<sequence length="267" mass="29706">MLYERSPATAGVLSLIYPGLGHLYVGHLNIALAIQVAIYGSLISLGSMGWLSSFNGALLFFITFLAIYLFSIWHSARLAKQSDQYFQPKAYNSWWGYIGFVLAWQLGFSYLSYTNTSLLGVEVTIAKNAAMVPAIDPGEWVLINSRDKQVEPGDVVAFYTSEVDIVPSISRVVAVGGDRVSIIYGQVYRNGEIDMTTKVPEVLRRMDHSMSMEERMVPPGQIFVLGDFRDQSQDSRFFGTIPEKLMVGTVTDVLLSFDFGRLGQSVR</sequence>
<dbReference type="Pfam" id="PF10502">
    <property type="entry name" value="Peptidase_S26"/>
    <property type="match status" value="1"/>
</dbReference>
<feature type="transmembrane region" description="Helical" evidence="2">
    <location>
        <begin position="20"/>
        <end position="42"/>
    </location>
</feature>
<reference evidence="4" key="1">
    <citation type="journal article" date="2014" name="Int. J. Syst. Evol. Microbiol.">
        <title>Complete genome sequence of Corynebacterium casei LMG S-19264T (=DSM 44701T), isolated from a smear-ripened cheese.</title>
        <authorList>
            <consortium name="US DOE Joint Genome Institute (JGI-PGF)"/>
            <person name="Walter F."/>
            <person name="Albersmeier A."/>
            <person name="Kalinowski J."/>
            <person name="Ruckert C."/>
        </authorList>
    </citation>
    <scope>NUCLEOTIDE SEQUENCE</scope>
    <source>
        <strain evidence="4">NBRC 110071</strain>
    </source>
</reference>
<dbReference type="RefSeq" id="WP_284378660.1">
    <property type="nucleotide sequence ID" value="NZ_BSNM01000003.1"/>
</dbReference>
<comment type="caution">
    <text evidence="4">The sequence shown here is derived from an EMBL/GenBank/DDBJ whole genome shotgun (WGS) entry which is preliminary data.</text>
</comment>
<comment type="similarity">
    <text evidence="2">Belongs to the peptidase S26 family.</text>
</comment>
<dbReference type="AlphaFoldDB" id="A0AA37S866"/>
<dbReference type="NCBIfam" id="TIGR02227">
    <property type="entry name" value="sigpep_I_bact"/>
    <property type="match status" value="1"/>
</dbReference>
<dbReference type="Gene3D" id="2.10.109.10">
    <property type="entry name" value="Umud Fragment, subunit A"/>
    <property type="match status" value="1"/>
</dbReference>
<dbReference type="SUPFAM" id="SSF51306">
    <property type="entry name" value="LexA/Signal peptidase"/>
    <property type="match status" value="1"/>
</dbReference>
<dbReference type="GO" id="GO:0006465">
    <property type="term" value="P:signal peptide processing"/>
    <property type="evidence" value="ECO:0007669"/>
    <property type="project" value="InterPro"/>
</dbReference>
<dbReference type="PANTHER" id="PTHR43390">
    <property type="entry name" value="SIGNAL PEPTIDASE I"/>
    <property type="match status" value="1"/>
</dbReference>
<dbReference type="PANTHER" id="PTHR43390:SF14">
    <property type="entry name" value="SIGNAL PEPTIDASE I"/>
    <property type="match status" value="1"/>
</dbReference>
<protein>
    <recommendedName>
        <fullName evidence="1 2">Signal peptidase I</fullName>
        <ecNumber evidence="2">3.4.21.89</ecNumber>
    </recommendedName>
</protein>
<keyword evidence="2" id="KW-0378">Hydrolase</keyword>
<organism evidence="4 5">
    <name type="scientific">Litoribrevibacter albus</name>
    <dbReference type="NCBI Taxonomy" id="1473156"/>
    <lineage>
        <taxon>Bacteria</taxon>
        <taxon>Pseudomonadati</taxon>
        <taxon>Pseudomonadota</taxon>
        <taxon>Gammaproteobacteria</taxon>
        <taxon>Oceanospirillales</taxon>
        <taxon>Oceanospirillaceae</taxon>
        <taxon>Litoribrevibacter</taxon>
    </lineage>
</organism>
<evidence type="ECO:0000313" key="4">
    <source>
        <dbReference type="EMBL" id="GLQ30140.1"/>
    </source>
</evidence>
<accession>A0AA37S866</accession>
<feature type="transmembrane region" description="Helical" evidence="2">
    <location>
        <begin position="94"/>
        <end position="113"/>
    </location>
</feature>
<dbReference type="InterPro" id="IPR036286">
    <property type="entry name" value="LexA/Signal_pep-like_sf"/>
</dbReference>
<evidence type="ECO:0000256" key="1">
    <source>
        <dbReference type="ARBA" id="ARBA00019232"/>
    </source>
</evidence>
<comment type="subcellular location">
    <subcellularLocation>
        <location evidence="2">Membrane</location>
        <topology evidence="2">Multi-pass membrane protein</topology>
    </subcellularLocation>
</comment>
<evidence type="ECO:0000313" key="5">
    <source>
        <dbReference type="Proteomes" id="UP001161389"/>
    </source>
</evidence>
<evidence type="ECO:0000259" key="3">
    <source>
        <dbReference type="Pfam" id="PF10502"/>
    </source>
</evidence>
<keyword evidence="5" id="KW-1185">Reference proteome</keyword>
<dbReference type="InterPro" id="IPR000223">
    <property type="entry name" value="Pept_S26A_signal_pept_1"/>
</dbReference>
<dbReference type="EMBL" id="BSNM01000003">
    <property type="protein sequence ID" value="GLQ30140.1"/>
    <property type="molecule type" value="Genomic_DNA"/>
</dbReference>
<dbReference type="GO" id="GO:0004252">
    <property type="term" value="F:serine-type endopeptidase activity"/>
    <property type="evidence" value="ECO:0007669"/>
    <property type="project" value="InterPro"/>
</dbReference>
<name>A0AA37S866_9GAMM</name>
<keyword evidence="2" id="KW-1133">Transmembrane helix</keyword>
<gene>
    <name evidence="4" type="ORF">GCM10007876_06180</name>
</gene>
<evidence type="ECO:0000256" key="2">
    <source>
        <dbReference type="RuleBase" id="RU362042"/>
    </source>
</evidence>
<feature type="transmembrane region" description="Helical" evidence="2">
    <location>
        <begin position="54"/>
        <end position="74"/>
    </location>
</feature>
<reference evidence="4" key="2">
    <citation type="submission" date="2023-01" db="EMBL/GenBank/DDBJ databases">
        <title>Draft genome sequence of Litoribrevibacter albus strain NBRC 110071.</title>
        <authorList>
            <person name="Sun Q."/>
            <person name="Mori K."/>
        </authorList>
    </citation>
    <scope>NUCLEOTIDE SEQUENCE</scope>
    <source>
        <strain evidence="4">NBRC 110071</strain>
    </source>
</reference>
<dbReference type="CDD" id="cd06530">
    <property type="entry name" value="S26_SPase_I"/>
    <property type="match status" value="1"/>
</dbReference>
<keyword evidence="2" id="KW-0645">Protease</keyword>
<keyword evidence="2" id="KW-0472">Membrane</keyword>
<dbReference type="GO" id="GO:0016020">
    <property type="term" value="C:membrane"/>
    <property type="evidence" value="ECO:0007669"/>
    <property type="project" value="UniProtKB-SubCell"/>
</dbReference>